<dbReference type="Gene3D" id="3.40.50.150">
    <property type="entry name" value="Vaccinia Virus protein VP39"/>
    <property type="match status" value="1"/>
</dbReference>
<dbReference type="CDD" id="cd02440">
    <property type="entry name" value="AdoMet_MTases"/>
    <property type="match status" value="1"/>
</dbReference>
<dbReference type="PANTHER" id="PTHR20974:SF0">
    <property type="entry name" value="UPF0585 PROTEIN CG18661"/>
    <property type="match status" value="1"/>
</dbReference>
<keyword evidence="2" id="KW-1185">Reference proteome</keyword>
<dbReference type="InterPro" id="IPR010342">
    <property type="entry name" value="DUF938"/>
</dbReference>
<protein>
    <recommendedName>
        <fullName evidence="3">SAM-dependent methyltransferase</fullName>
    </recommendedName>
</protein>
<dbReference type="InterPro" id="IPR029063">
    <property type="entry name" value="SAM-dependent_MTases_sf"/>
</dbReference>
<dbReference type="OrthoDB" id="5525831at2"/>
<dbReference type="AlphaFoldDB" id="A0A1I5PJA4"/>
<evidence type="ECO:0008006" key="3">
    <source>
        <dbReference type="Google" id="ProtNLM"/>
    </source>
</evidence>
<dbReference type="PANTHER" id="PTHR20974">
    <property type="entry name" value="UPF0585 PROTEIN CG18661"/>
    <property type="match status" value="1"/>
</dbReference>
<evidence type="ECO:0000313" key="1">
    <source>
        <dbReference type="EMBL" id="SFP34083.1"/>
    </source>
</evidence>
<reference evidence="2" key="1">
    <citation type="submission" date="2016-10" db="EMBL/GenBank/DDBJ databases">
        <authorList>
            <person name="Varghese N."/>
            <person name="Submissions S."/>
        </authorList>
    </citation>
    <scope>NUCLEOTIDE SEQUENCE [LARGE SCALE GENOMIC DNA]</scope>
    <source>
        <strain evidence="2">CGMCC 1.7715</strain>
    </source>
</reference>
<sequence length="197" mass="21222">MKRHTPATARNSAALAQVLGQELPHTGRVLEIASGSGEHALFMARRFATLVWQPSDIDPEALTSIDAWSREAGLQNLERAIALDAADPAWSMEGVDAILCVNMIHISPIAATEGLFAGAARTLASGAPLILYGPFLEENSVTAPSNIAFDESLRERNSEWGLRQVGWLDALAGKTGLSRSARYEMPANNLVLVYRKA</sequence>
<dbReference type="SUPFAM" id="SSF53335">
    <property type="entry name" value="S-adenosyl-L-methionine-dependent methyltransferases"/>
    <property type="match status" value="1"/>
</dbReference>
<accession>A0A1I5PJA4</accession>
<dbReference type="STRING" id="604088.SAMN04488060_2462"/>
<proteinExistence type="predicted"/>
<name>A0A1I5PJA4_9SPHN</name>
<organism evidence="1 2">
    <name type="scientific">Qipengyuania nanhaisediminis</name>
    <dbReference type="NCBI Taxonomy" id="604088"/>
    <lineage>
        <taxon>Bacteria</taxon>
        <taxon>Pseudomonadati</taxon>
        <taxon>Pseudomonadota</taxon>
        <taxon>Alphaproteobacteria</taxon>
        <taxon>Sphingomonadales</taxon>
        <taxon>Erythrobacteraceae</taxon>
        <taxon>Qipengyuania</taxon>
    </lineage>
</organism>
<dbReference type="EMBL" id="FOWZ01000004">
    <property type="protein sequence ID" value="SFP34083.1"/>
    <property type="molecule type" value="Genomic_DNA"/>
</dbReference>
<dbReference type="Proteomes" id="UP000199331">
    <property type="component" value="Unassembled WGS sequence"/>
</dbReference>
<dbReference type="RefSeq" id="WP_090482173.1">
    <property type="nucleotide sequence ID" value="NZ_FOWZ01000004.1"/>
</dbReference>
<gene>
    <name evidence="1" type="ORF">SAMN04488060_2462</name>
</gene>
<evidence type="ECO:0000313" key="2">
    <source>
        <dbReference type="Proteomes" id="UP000199331"/>
    </source>
</evidence>
<dbReference type="Pfam" id="PF06080">
    <property type="entry name" value="DUF938"/>
    <property type="match status" value="1"/>
</dbReference>